<comment type="caution">
    <text evidence="2">The sequence shown here is derived from an EMBL/GenBank/DDBJ whole genome shotgun (WGS) entry which is preliminary data.</text>
</comment>
<gene>
    <name evidence="2" type="ORF">EBB06_06475</name>
</gene>
<protein>
    <submittedName>
        <fullName evidence="2">Uncharacterized protein</fullName>
    </submittedName>
</protein>
<reference evidence="2 3" key="1">
    <citation type="submission" date="2018-10" db="EMBL/GenBank/DDBJ databases">
        <title>Draft genome of Fastidiocella sp. strain 375T, a bacterium isolated from a karstic cave dripping water.</title>
        <authorList>
            <person name="Coelho C."/>
            <person name="Verissimo A."/>
            <person name="Tiago I."/>
        </authorList>
    </citation>
    <scope>NUCLEOTIDE SEQUENCE [LARGE SCALE GENOMIC DNA]</scope>
    <source>
        <strain evidence="2 3">CAVE-375</strain>
    </source>
</reference>
<name>A0ABY0FDK3_9NEIS</name>
<dbReference type="EMBL" id="REGR01000004">
    <property type="protein sequence ID" value="RXZ44179.1"/>
    <property type="molecule type" value="Genomic_DNA"/>
</dbReference>
<evidence type="ECO:0000313" key="2">
    <source>
        <dbReference type="EMBL" id="RXZ44179.1"/>
    </source>
</evidence>
<proteinExistence type="predicted"/>
<dbReference type="Proteomes" id="UP000290682">
    <property type="component" value="Unassembled WGS sequence"/>
</dbReference>
<dbReference type="RefSeq" id="WP_129212395.1">
    <property type="nucleotide sequence ID" value="NZ_REGR01000004.1"/>
</dbReference>
<organism evidence="2 3">
    <name type="scientific">Crenobacter cavernae</name>
    <dbReference type="NCBI Taxonomy" id="2290923"/>
    <lineage>
        <taxon>Bacteria</taxon>
        <taxon>Pseudomonadati</taxon>
        <taxon>Pseudomonadota</taxon>
        <taxon>Betaproteobacteria</taxon>
        <taxon>Neisseriales</taxon>
        <taxon>Neisseriaceae</taxon>
        <taxon>Crenobacter</taxon>
    </lineage>
</organism>
<evidence type="ECO:0000256" key="1">
    <source>
        <dbReference type="SAM" id="MobiDB-lite"/>
    </source>
</evidence>
<accession>A0ABY0FDK3</accession>
<sequence>MNAAKQIRRLIESGENPEQVEVLKELAGSLELGRTFDLKALYEIDMRYFDLALEMLRDWRFDHHIASRSKLLEQLLIERAVAASKVDDAAQSAEPMEGQRPRSGD</sequence>
<feature type="region of interest" description="Disordered" evidence="1">
    <location>
        <begin position="86"/>
        <end position="105"/>
    </location>
</feature>
<keyword evidence="3" id="KW-1185">Reference proteome</keyword>
<evidence type="ECO:0000313" key="3">
    <source>
        <dbReference type="Proteomes" id="UP000290682"/>
    </source>
</evidence>